<evidence type="ECO:0000256" key="1">
    <source>
        <dbReference type="SAM" id="MobiDB-lite"/>
    </source>
</evidence>
<dbReference type="Proteomes" id="UP000694720">
    <property type="component" value="Unplaced"/>
</dbReference>
<evidence type="ECO:0000313" key="5">
    <source>
        <dbReference type="Proteomes" id="UP000694720"/>
    </source>
</evidence>
<dbReference type="GO" id="GO:0004852">
    <property type="term" value="F:uroporphyrinogen-III synthase activity"/>
    <property type="evidence" value="ECO:0007669"/>
    <property type="project" value="InterPro"/>
</dbReference>
<dbReference type="InterPro" id="IPR036108">
    <property type="entry name" value="4pyrrol_syn_uPrphyn_synt_sf"/>
</dbReference>
<dbReference type="InterPro" id="IPR003754">
    <property type="entry name" value="4pyrrol_synth_uPrphyn_synth"/>
</dbReference>
<dbReference type="Gene3D" id="3.40.50.10090">
    <property type="match status" value="2"/>
</dbReference>
<feature type="region of interest" description="Disordered" evidence="1">
    <location>
        <begin position="182"/>
        <end position="243"/>
    </location>
</feature>
<sequence length="549" mass="59262">GSAWRSRRRAFEKRTEGRGEGGRHGGTRLSGCGEVRGWARGPERPQRIRDVSVKTNESQRGGWCRGGRRDRAGRSRTHTAARAWGRTKRELFLTRSLCLRTLRCGEAATRSSADIHTASAAERFCPRCKPDGAAYASHLIDDLVLFILAFVTVFIVFILPLDFILLLLLIARSRRPIAHGAPLGPGRHVAGLPAPAPLPRARPSGPTHTSRGGGRSRRTSALRRCQSPCPGRLHSPETLESGPTQGPVLAFSSSFHPASRLSTTPSPFPAVVRPISARAPGLTCWCACASFSCAVRRLRDPWSWRWRWCWRWCWGPGVGRRHGSGSHVVKGPTPGLVCPAGSLPAGGNPEILPPTGCLPSASLARRAWETSLKEKWNSKSVYVVGNATASLVSKIGLDPEGENCGNAEKLAEYICSRESSALPLLFPCGNLKRETLPRMLKDKGVPMESITVYQTIPHPGIQGNLNSYYSQQGIPASITFFSPSGLSYSLKHIQELSGDSIDQIKFVAIGPTTARALAAQGLPVSCTAESPTPRALAAGIRTALQPHGC</sequence>
<organism evidence="4 5">
    <name type="scientific">Sus scrofa</name>
    <name type="common">Pig</name>
    <dbReference type="NCBI Taxonomy" id="9823"/>
    <lineage>
        <taxon>Eukaryota</taxon>
        <taxon>Metazoa</taxon>
        <taxon>Chordata</taxon>
        <taxon>Craniata</taxon>
        <taxon>Vertebrata</taxon>
        <taxon>Euteleostomi</taxon>
        <taxon>Mammalia</taxon>
        <taxon>Eutheria</taxon>
        <taxon>Laurasiatheria</taxon>
        <taxon>Artiodactyla</taxon>
        <taxon>Suina</taxon>
        <taxon>Suidae</taxon>
        <taxon>Sus</taxon>
    </lineage>
</organism>
<feature type="domain" description="Tetrapyrrole biosynthesis uroporphyrinogen III synthase" evidence="3">
    <location>
        <begin position="369"/>
        <end position="537"/>
    </location>
</feature>
<dbReference type="AlphaFoldDB" id="A0A8D1BIM2"/>
<dbReference type="Ensembl" id="ENSSSCT00035108045.1">
    <property type="protein sequence ID" value="ENSSSCP00035046766.1"/>
    <property type="gene ID" value="ENSSSCG00035078965.1"/>
</dbReference>
<evidence type="ECO:0000256" key="2">
    <source>
        <dbReference type="SAM" id="Phobius"/>
    </source>
</evidence>
<dbReference type="GO" id="GO:0006780">
    <property type="term" value="P:uroporphyrinogen III biosynthetic process"/>
    <property type="evidence" value="ECO:0007669"/>
    <property type="project" value="InterPro"/>
</dbReference>
<keyword evidence="2" id="KW-0812">Transmembrane</keyword>
<feature type="compositionally biased region" description="Basic residues" evidence="1">
    <location>
        <begin position="1"/>
        <end position="11"/>
    </location>
</feature>
<feature type="transmembrane region" description="Helical" evidence="2">
    <location>
        <begin position="143"/>
        <end position="170"/>
    </location>
</feature>
<keyword evidence="2" id="KW-1133">Transmembrane helix</keyword>
<dbReference type="FunFam" id="3.40.50.10090:FF:000006">
    <property type="entry name" value="uroporphyrinogen-III synthase isoform X1"/>
    <property type="match status" value="1"/>
</dbReference>
<keyword evidence="2" id="KW-0472">Membrane</keyword>
<dbReference type="UniPathway" id="UPA00251">
    <property type="reaction ID" value="UER00320"/>
</dbReference>
<evidence type="ECO:0000259" key="3">
    <source>
        <dbReference type="Pfam" id="PF02602"/>
    </source>
</evidence>
<name>A0A8D1BIM2_PIG</name>
<dbReference type="CDD" id="cd06578">
    <property type="entry name" value="HemD"/>
    <property type="match status" value="1"/>
</dbReference>
<proteinExistence type="predicted"/>
<feature type="region of interest" description="Disordered" evidence="1">
    <location>
        <begin position="1"/>
        <end position="80"/>
    </location>
</feature>
<gene>
    <name evidence="4" type="primary">UROS</name>
</gene>
<dbReference type="GO" id="GO:0006782">
    <property type="term" value="P:protoporphyrinogen IX biosynthetic process"/>
    <property type="evidence" value="ECO:0007669"/>
    <property type="project" value="UniProtKB-UniPathway"/>
</dbReference>
<feature type="compositionally biased region" description="Low complexity" evidence="1">
    <location>
        <begin position="201"/>
        <end position="210"/>
    </location>
</feature>
<feature type="compositionally biased region" description="Basic and acidic residues" evidence="1">
    <location>
        <begin position="41"/>
        <end position="52"/>
    </location>
</feature>
<dbReference type="PANTHER" id="PTHR12390:SF0">
    <property type="entry name" value="UROPORPHYRINOGEN-III SYNTHASE"/>
    <property type="match status" value="1"/>
</dbReference>
<accession>A0A8D1BIM2</accession>
<feature type="compositionally biased region" description="Basic and acidic residues" evidence="1">
    <location>
        <begin position="12"/>
        <end position="23"/>
    </location>
</feature>
<reference evidence="4" key="1">
    <citation type="submission" date="2025-08" db="UniProtKB">
        <authorList>
            <consortium name="Ensembl"/>
        </authorList>
    </citation>
    <scope>IDENTIFICATION</scope>
</reference>
<dbReference type="SUPFAM" id="SSF69618">
    <property type="entry name" value="HemD-like"/>
    <property type="match status" value="1"/>
</dbReference>
<dbReference type="InterPro" id="IPR039793">
    <property type="entry name" value="UROS/Hem4"/>
</dbReference>
<dbReference type="PANTHER" id="PTHR12390">
    <property type="entry name" value="UROPORPHYRINOGEN III SYNTHASE"/>
    <property type="match status" value="1"/>
</dbReference>
<dbReference type="Pfam" id="PF02602">
    <property type="entry name" value="HEM4"/>
    <property type="match status" value="1"/>
</dbReference>
<protein>
    <submittedName>
        <fullName evidence="4">Uroporphyrinogen III synthase</fullName>
    </submittedName>
</protein>
<evidence type="ECO:0000313" key="4">
    <source>
        <dbReference type="Ensembl" id="ENSSSCP00035046766.1"/>
    </source>
</evidence>